<feature type="compositionally biased region" description="Basic and acidic residues" evidence="1">
    <location>
        <begin position="1"/>
        <end position="19"/>
    </location>
</feature>
<dbReference type="InterPro" id="IPR046041">
    <property type="entry name" value="DUF5999"/>
</dbReference>
<dbReference type="Proteomes" id="UP000634476">
    <property type="component" value="Unassembled WGS sequence"/>
</dbReference>
<reference evidence="2" key="1">
    <citation type="submission" date="2021-01" db="EMBL/GenBank/DDBJ databases">
        <title>Whole genome shotgun sequence of Planobispora takensis NBRC 109077.</title>
        <authorList>
            <person name="Komaki H."/>
            <person name="Tamura T."/>
        </authorList>
    </citation>
    <scope>NUCLEOTIDE SEQUENCE</scope>
    <source>
        <strain evidence="2">NBRC 109077</strain>
    </source>
</reference>
<proteinExistence type="predicted"/>
<dbReference type="Pfam" id="PF19462">
    <property type="entry name" value="DUF5999"/>
    <property type="match status" value="1"/>
</dbReference>
<evidence type="ECO:0000256" key="1">
    <source>
        <dbReference type="SAM" id="MobiDB-lite"/>
    </source>
</evidence>
<dbReference type="EMBL" id="BOOK01000050">
    <property type="protein sequence ID" value="GII04451.1"/>
    <property type="molecule type" value="Genomic_DNA"/>
</dbReference>
<evidence type="ECO:0000313" key="3">
    <source>
        <dbReference type="Proteomes" id="UP000634476"/>
    </source>
</evidence>
<dbReference type="RefSeq" id="WP_203878699.1">
    <property type="nucleotide sequence ID" value="NZ_BOOK01000050.1"/>
</dbReference>
<keyword evidence="3" id="KW-1185">Reference proteome</keyword>
<feature type="region of interest" description="Disordered" evidence="1">
    <location>
        <begin position="48"/>
        <end position="82"/>
    </location>
</feature>
<gene>
    <name evidence="2" type="ORF">Pta02_64590</name>
</gene>
<accession>A0A8J3WW43</accession>
<feature type="compositionally biased region" description="Basic residues" evidence="1">
    <location>
        <begin position="65"/>
        <end position="75"/>
    </location>
</feature>
<sequence>MCQHEPHCPPADASDREAARPVAFRPEQGWTLLCNGVVLFEDTGALLPDGRAVAPHRPVPAPRRPASHRAPRSSRRCLAPAA</sequence>
<protein>
    <submittedName>
        <fullName evidence="2">Uncharacterized protein</fullName>
    </submittedName>
</protein>
<name>A0A8J3WW43_9ACTN</name>
<feature type="region of interest" description="Disordered" evidence="1">
    <location>
        <begin position="1"/>
        <end position="22"/>
    </location>
</feature>
<dbReference type="AlphaFoldDB" id="A0A8J3WW43"/>
<comment type="caution">
    <text evidence="2">The sequence shown here is derived from an EMBL/GenBank/DDBJ whole genome shotgun (WGS) entry which is preliminary data.</text>
</comment>
<organism evidence="2 3">
    <name type="scientific">Planobispora takensis</name>
    <dbReference type="NCBI Taxonomy" id="1367882"/>
    <lineage>
        <taxon>Bacteria</taxon>
        <taxon>Bacillati</taxon>
        <taxon>Actinomycetota</taxon>
        <taxon>Actinomycetes</taxon>
        <taxon>Streptosporangiales</taxon>
        <taxon>Streptosporangiaceae</taxon>
        <taxon>Planobispora</taxon>
    </lineage>
</organism>
<evidence type="ECO:0000313" key="2">
    <source>
        <dbReference type="EMBL" id="GII04451.1"/>
    </source>
</evidence>